<dbReference type="AlphaFoldDB" id="A0A840CEH1"/>
<keyword evidence="3" id="KW-1185">Reference proteome</keyword>
<feature type="chain" id="PRO_5032283874" description="Arginine transporter" evidence="1">
    <location>
        <begin position="21"/>
        <end position="99"/>
    </location>
</feature>
<feature type="signal peptide" evidence="1">
    <location>
        <begin position="1"/>
        <end position="20"/>
    </location>
</feature>
<gene>
    <name evidence="2" type="ORF">GGR17_000977</name>
</gene>
<evidence type="ECO:0000256" key="1">
    <source>
        <dbReference type="SAM" id="SignalP"/>
    </source>
</evidence>
<dbReference type="EMBL" id="JACIEQ010000001">
    <property type="protein sequence ID" value="MBB4021186.1"/>
    <property type="molecule type" value="Genomic_DNA"/>
</dbReference>
<reference evidence="2" key="1">
    <citation type="submission" date="2020-08" db="EMBL/GenBank/DDBJ databases">
        <title>Genomic Encyclopedia of Type Strains, Phase IV (KMG-IV): sequencing the most valuable type-strain genomes for metagenomic binning, comparative biology and taxonomic classification.</title>
        <authorList>
            <person name="Goeker M."/>
        </authorList>
    </citation>
    <scope>NUCLEOTIDE SEQUENCE [LARGE SCALE GENOMIC DNA]</scope>
    <source>
        <strain evidence="2">DSM 105040</strain>
    </source>
</reference>
<organism evidence="2 3">
    <name type="scientific">Actibacterium naphthalenivorans</name>
    <dbReference type="NCBI Taxonomy" id="1614693"/>
    <lineage>
        <taxon>Bacteria</taxon>
        <taxon>Pseudomonadati</taxon>
        <taxon>Pseudomonadota</taxon>
        <taxon>Alphaproteobacteria</taxon>
        <taxon>Rhodobacterales</taxon>
        <taxon>Roseobacteraceae</taxon>
        <taxon>Actibacterium</taxon>
    </lineage>
</organism>
<accession>A0A840CEH1</accession>
<evidence type="ECO:0000313" key="2">
    <source>
        <dbReference type="EMBL" id="MBB4021186.1"/>
    </source>
</evidence>
<protein>
    <recommendedName>
        <fullName evidence="4">Arginine transporter</fullName>
    </recommendedName>
</protein>
<name>A0A840CEH1_9RHOB</name>
<sequence length="99" mass="10845">MQKLFYAALIAAFTAPVAQAGAIESACLSSGRKGVSRAMCGCIQDAADLTLNRGDQRLAATFFRDPHKAQEIRQSDNRGHEAFWLRYKAFGTAAETFCR</sequence>
<dbReference type="RefSeq" id="WP_037211183.1">
    <property type="nucleotide sequence ID" value="NZ_JACIEQ010000001.1"/>
</dbReference>
<evidence type="ECO:0008006" key="4">
    <source>
        <dbReference type="Google" id="ProtNLM"/>
    </source>
</evidence>
<proteinExistence type="predicted"/>
<comment type="caution">
    <text evidence="2">The sequence shown here is derived from an EMBL/GenBank/DDBJ whole genome shotgun (WGS) entry which is preliminary data.</text>
</comment>
<evidence type="ECO:0000313" key="3">
    <source>
        <dbReference type="Proteomes" id="UP000585681"/>
    </source>
</evidence>
<keyword evidence="1" id="KW-0732">Signal</keyword>
<dbReference type="Proteomes" id="UP000585681">
    <property type="component" value="Unassembled WGS sequence"/>
</dbReference>